<evidence type="ECO:0000256" key="1">
    <source>
        <dbReference type="ARBA" id="ARBA00009097"/>
    </source>
</evidence>
<feature type="region of interest" description="Disordered" evidence="3">
    <location>
        <begin position="852"/>
        <end position="876"/>
    </location>
</feature>
<protein>
    <recommendedName>
        <fullName evidence="5">Protein FAM76A</fullName>
    </recommendedName>
</protein>
<sequence length="876" mass="97940">MNGYKVPRSGWEGVATFETDPHRRSRGLTRHARVGLDYQRRGGIGKVELEAGNPHLRGGRVENHLGKTTPSSPDRDLNLDLPALNSRAQHDKRDWSKREQLMTFMMTSPYSCHQFAPCLVNTEMAQINKAHLGEHLGRKVAPFLYLRRSRFAPEKPPPVHPTEIRTSISPSSAVGLNTTSALANYATEAGPKPLNDTNLWKMGRPSKEVENKELKAQNHVVPERIFCGNPAANFGQLWVVMGSYAARWPRREDSYRDGGIGVKVTEVSGGSVAEFLEILFGKELSSTEFTDNNMKLDIVWYASALPEEKFHPGGQQPLIRPSATPMVSCLCQSLSYFTHQQILEVNPNLRGGRVENHLGKTTPSSPYRDSNLDLPVLSSRAQHDKHVSQLRHRGGFAVTLCGGVVTLCTHIPVITIIYTVQFGVRLVVLATFEMQGQKLNSPGLQESKSLSSRSLQEIKSLSSRSFQERKSLLPRSLQESKSLSSRSLQESKSLPSKGLQKIKILPSKGLQESKSLPFKGLQENKSLLSQRLQERRRDCRNSYPIVKCIYCRIEFQQQSKDSPNTICRKCVSNVKHYGKPSACMYCNIIAAFIGFKCQRCNNAELKFGPPLTCEQCKQKCAFDRKDEDKKMEGKLLCWLCTLSYKRALVKSQKHDSERRALTKMVTPPQEAEPPFPFPFDLPIPSFLTNHKLPQRPDVTKMDLSAPTPAPSQTPTPTTAPATSSLPPPMPAALTRSSDGAPPSKKMRAHSSTRLDTIVDPNSSEHLVAMTALKEQIAILERKLAEKEALVLKKDVIIKELKAQNFSAETATRAKLDTLSKEMDEKSTFLSSKLKQLLNDKAEAIKICEERKKQGHVEQPRGRAGKRVSPNYNTLWK</sequence>
<feature type="region of interest" description="Disordered" evidence="3">
    <location>
        <begin position="688"/>
        <end position="753"/>
    </location>
</feature>
<dbReference type="PANTHER" id="PTHR46176:SF1">
    <property type="entry name" value="LD21662P"/>
    <property type="match status" value="1"/>
</dbReference>
<gene>
    <name evidence="4" type="ORF">TCEB3V08_LOCUS5523</name>
</gene>
<evidence type="ECO:0000313" key="4">
    <source>
        <dbReference type="EMBL" id="CAD7400432.1"/>
    </source>
</evidence>
<keyword evidence="2" id="KW-0175">Coiled coil</keyword>
<feature type="compositionally biased region" description="Low complexity" evidence="3">
    <location>
        <begin position="714"/>
        <end position="724"/>
    </location>
</feature>
<dbReference type="EMBL" id="OC318073">
    <property type="protein sequence ID" value="CAD7400432.1"/>
    <property type="molecule type" value="Genomic_DNA"/>
</dbReference>
<dbReference type="AlphaFoldDB" id="A0A7R9CS84"/>
<dbReference type="PANTHER" id="PTHR46176">
    <property type="entry name" value="LD21662P"/>
    <property type="match status" value="1"/>
</dbReference>
<feature type="region of interest" description="Disordered" evidence="3">
    <location>
        <begin position="50"/>
        <end position="77"/>
    </location>
</feature>
<feature type="region of interest" description="Disordered" evidence="3">
    <location>
        <begin position="655"/>
        <end position="674"/>
    </location>
</feature>
<evidence type="ECO:0008006" key="5">
    <source>
        <dbReference type="Google" id="ProtNLM"/>
    </source>
</evidence>
<evidence type="ECO:0000256" key="2">
    <source>
        <dbReference type="ARBA" id="ARBA00023054"/>
    </source>
</evidence>
<reference evidence="4" key="1">
    <citation type="submission" date="2020-11" db="EMBL/GenBank/DDBJ databases">
        <authorList>
            <person name="Tran Van P."/>
        </authorList>
    </citation>
    <scope>NUCLEOTIDE SEQUENCE</scope>
</reference>
<evidence type="ECO:0000256" key="3">
    <source>
        <dbReference type="SAM" id="MobiDB-lite"/>
    </source>
</evidence>
<comment type="similarity">
    <text evidence="1">Belongs to the FAM76 family.</text>
</comment>
<organism evidence="4">
    <name type="scientific">Timema cristinae</name>
    <name type="common">Walking stick</name>
    <dbReference type="NCBI Taxonomy" id="61476"/>
    <lineage>
        <taxon>Eukaryota</taxon>
        <taxon>Metazoa</taxon>
        <taxon>Ecdysozoa</taxon>
        <taxon>Arthropoda</taxon>
        <taxon>Hexapoda</taxon>
        <taxon>Insecta</taxon>
        <taxon>Pterygota</taxon>
        <taxon>Neoptera</taxon>
        <taxon>Polyneoptera</taxon>
        <taxon>Phasmatodea</taxon>
        <taxon>Timematodea</taxon>
        <taxon>Timematoidea</taxon>
        <taxon>Timematidae</taxon>
        <taxon>Timema</taxon>
    </lineage>
</organism>
<dbReference type="Pfam" id="PF16046">
    <property type="entry name" value="FAM76"/>
    <property type="match status" value="1"/>
</dbReference>
<proteinExistence type="inferred from homology"/>
<accession>A0A7R9CS84</accession>
<dbReference type="GO" id="GO:0016607">
    <property type="term" value="C:nuclear speck"/>
    <property type="evidence" value="ECO:0007669"/>
    <property type="project" value="TreeGrafter"/>
</dbReference>
<dbReference type="InterPro" id="IPR032017">
    <property type="entry name" value="FAM76"/>
</dbReference>
<name>A0A7R9CS84_TIMCR</name>